<dbReference type="PANTHER" id="PTHR10509">
    <property type="entry name" value="O-METHYLTRANSFERASE-RELATED"/>
    <property type="match status" value="1"/>
</dbReference>
<organism evidence="4 5">
    <name type="scientific">Leucobacter exalbidus</name>
    <dbReference type="NCBI Taxonomy" id="662960"/>
    <lineage>
        <taxon>Bacteria</taxon>
        <taxon>Bacillati</taxon>
        <taxon>Actinomycetota</taxon>
        <taxon>Actinomycetes</taxon>
        <taxon>Micrococcales</taxon>
        <taxon>Microbacteriaceae</taxon>
        <taxon>Leucobacter</taxon>
    </lineage>
</organism>
<keyword evidence="3" id="KW-0949">S-adenosyl-L-methionine</keyword>
<keyword evidence="2" id="KW-0808">Transferase</keyword>
<accession>A0A940T5A3</accession>
<name>A0A940T5A3_9MICO</name>
<dbReference type="InterPro" id="IPR029063">
    <property type="entry name" value="SAM-dependent_MTases_sf"/>
</dbReference>
<evidence type="ECO:0000313" key="5">
    <source>
        <dbReference type="Proteomes" id="UP000675163"/>
    </source>
</evidence>
<gene>
    <name evidence="4" type="ORF">JOF28_002861</name>
</gene>
<comment type="caution">
    <text evidence="4">The sequence shown here is derived from an EMBL/GenBank/DDBJ whole genome shotgun (WGS) entry which is preliminary data.</text>
</comment>
<keyword evidence="5" id="KW-1185">Reference proteome</keyword>
<evidence type="ECO:0000256" key="1">
    <source>
        <dbReference type="ARBA" id="ARBA00022603"/>
    </source>
</evidence>
<dbReference type="SUPFAM" id="SSF53335">
    <property type="entry name" value="S-adenosyl-L-methionine-dependent methyltransferases"/>
    <property type="match status" value="1"/>
</dbReference>
<dbReference type="InterPro" id="IPR002935">
    <property type="entry name" value="SAM_O-MeTrfase"/>
</dbReference>
<evidence type="ECO:0000256" key="3">
    <source>
        <dbReference type="ARBA" id="ARBA00022691"/>
    </source>
</evidence>
<dbReference type="Proteomes" id="UP000675163">
    <property type="component" value="Unassembled WGS sequence"/>
</dbReference>
<dbReference type="GO" id="GO:0008171">
    <property type="term" value="F:O-methyltransferase activity"/>
    <property type="evidence" value="ECO:0007669"/>
    <property type="project" value="InterPro"/>
</dbReference>
<dbReference type="PANTHER" id="PTHR10509:SF85">
    <property type="entry name" value="O-METHYLTRANSFERASE RV1220C-RELATED"/>
    <property type="match status" value="1"/>
</dbReference>
<dbReference type="Gene3D" id="3.40.50.150">
    <property type="entry name" value="Vaccinia Virus protein VP39"/>
    <property type="match status" value="1"/>
</dbReference>
<dbReference type="RefSeq" id="WP_209706607.1">
    <property type="nucleotide sequence ID" value="NZ_JAFIDA010000001.1"/>
</dbReference>
<dbReference type="GO" id="GO:0032259">
    <property type="term" value="P:methylation"/>
    <property type="evidence" value="ECO:0007669"/>
    <property type="project" value="UniProtKB-KW"/>
</dbReference>
<dbReference type="CDD" id="cd02440">
    <property type="entry name" value="AdoMet_MTases"/>
    <property type="match status" value="1"/>
</dbReference>
<dbReference type="EMBL" id="JAFIDA010000001">
    <property type="protein sequence ID" value="MBP1327629.1"/>
    <property type="molecule type" value="Genomic_DNA"/>
</dbReference>
<dbReference type="PROSITE" id="PS51682">
    <property type="entry name" value="SAM_OMT_I"/>
    <property type="match status" value="1"/>
</dbReference>
<dbReference type="AlphaFoldDB" id="A0A940T5A3"/>
<dbReference type="GO" id="GO:0008757">
    <property type="term" value="F:S-adenosylmethionine-dependent methyltransferase activity"/>
    <property type="evidence" value="ECO:0007669"/>
    <property type="project" value="TreeGrafter"/>
</dbReference>
<evidence type="ECO:0000256" key="2">
    <source>
        <dbReference type="ARBA" id="ARBA00022679"/>
    </source>
</evidence>
<proteinExistence type="predicted"/>
<dbReference type="InterPro" id="IPR050362">
    <property type="entry name" value="Cation-dep_OMT"/>
</dbReference>
<reference evidence="4" key="1">
    <citation type="submission" date="2021-02" db="EMBL/GenBank/DDBJ databases">
        <title>Sequencing the genomes of 1000 actinobacteria strains.</title>
        <authorList>
            <person name="Klenk H.-P."/>
        </authorList>
    </citation>
    <scope>NUCLEOTIDE SEQUENCE</scope>
    <source>
        <strain evidence="4">DSM 22850</strain>
    </source>
</reference>
<evidence type="ECO:0000313" key="4">
    <source>
        <dbReference type="EMBL" id="MBP1327629.1"/>
    </source>
</evidence>
<sequence>MSKIERNWQFAEQYPTETEPIVAARRLSLELGIEPVSRSTAAHLSGYAAVMRASAICEIGTGVGVSGLSLLRHAPQATLTSIEIEPEFLREARATFVGAGVAASRLRLIEGDARHVMPRLNLAAYDIVLIDANPEQLLEHFEYALGVTRPGGVVVVPGALGHGRVADPAARDEATQAMRDLLAIVAESPAISPALSPAGDGLLTVVRLDA</sequence>
<keyword evidence="1" id="KW-0489">Methyltransferase</keyword>
<dbReference type="Pfam" id="PF01596">
    <property type="entry name" value="Methyltransf_3"/>
    <property type="match status" value="1"/>
</dbReference>
<protein>
    <submittedName>
        <fullName evidence="4">O-methyltransferase YrrM</fullName>
    </submittedName>
</protein>